<dbReference type="InterPro" id="IPR015421">
    <property type="entry name" value="PyrdxlP-dep_Trfase_major"/>
</dbReference>
<comment type="cofactor">
    <cofactor evidence="1 5">
        <name>pyridoxal 5'-phosphate</name>
        <dbReference type="ChEBI" id="CHEBI:597326"/>
    </cofactor>
</comment>
<dbReference type="InterPro" id="IPR015422">
    <property type="entry name" value="PyrdxlP-dep_Trfase_small"/>
</dbReference>
<reference evidence="8 9" key="1">
    <citation type="submission" date="2019-09" db="EMBL/GenBank/DDBJ databases">
        <title>Characterization of the phylogenetic diversity of two novel species belonging to the genus Bifidobacterium: Bifidobacterium cebidarum sp. nov. and Bifidobacterium leontopitheci sp. nov.</title>
        <authorList>
            <person name="Lugli G.A."/>
            <person name="Duranti S."/>
            <person name="Milani C."/>
            <person name="Turroni F."/>
            <person name="Ventura M."/>
        </authorList>
    </citation>
    <scope>NUCLEOTIDE SEQUENCE [LARGE SCALE GENOMIC DNA]</scope>
    <source>
        <strain evidence="8 9">LMG 31471</strain>
    </source>
</reference>
<proteinExistence type="inferred from homology"/>
<dbReference type="InterPro" id="IPR001917">
    <property type="entry name" value="Aminotrans_II_pyridoxalP_BS"/>
</dbReference>
<evidence type="ECO:0000256" key="3">
    <source>
        <dbReference type="ARBA" id="ARBA00022679"/>
    </source>
</evidence>
<comment type="caution">
    <text evidence="8">The sequence shown here is derived from an EMBL/GenBank/DDBJ whole genome shotgun (WGS) entry which is preliminary data.</text>
</comment>
<feature type="domain" description="Aminotransferase class I/classII large" evidence="7">
    <location>
        <begin position="42"/>
        <end position="348"/>
    </location>
</feature>
<dbReference type="PANTHER" id="PTHR43643">
    <property type="entry name" value="HISTIDINOL-PHOSPHATE AMINOTRANSFERASE 2"/>
    <property type="match status" value="1"/>
</dbReference>
<sequence length="369" mass="40352">MAVSGDYHEGMSFKHRTIIDTIPAYKQGKPAPKSDDKRTYKVSSNENPFEPLPSVVKAIKKRALPHLNRYPDMRGWPVVERLSREIGVKPENIVLGCGSTEVITQLVQLVAGPGDEVVYPWRSFEAYPIIVAGAGATSVQVPNLSNGRHDIDGMIAAINERTRLVIVNNPNNPTATSVSDTDARRLMNAVPSDVLVLFDEAYFQFNTYADTNVAMDLFRDYPNVVVAHTFSKAYGLAGLRIGYGIAPEDVIEGMRKVALPFGVTDVAQEAALASLDAYDELSDRVKSIISERNRVVTALVRQGWAFPDPYANFFWLPLGERTDEAAAEFEQAGLSVRAFSGDGIRISIGEASANDAVIEVCAKLKKAGF</sequence>
<keyword evidence="4 5" id="KW-0663">Pyridoxal phosphate</keyword>
<dbReference type="AlphaFoldDB" id="A0A6I1GNM0"/>
<dbReference type="PROSITE" id="PS00599">
    <property type="entry name" value="AA_TRANSFER_CLASS_2"/>
    <property type="match status" value="1"/>
</dbReference>
<evidence type="ECO:0000256" key="6">
    <source>
        <dbReference type="SAM" id="MobiDB-lite"/>
    </source>
</evidence>
<keyword evidence="9" id="KW-1185">Reference proteome</keyword>
<evidence type="ECO:0000313" key="8">
    <source>
        <dbReference type="EMBL" id="KAB7790907.1"/>
    </source>
</evidence>
<name>A0A6I1GNM0_9BIFI</name>
<comment type="similarity">
    <text evidence="5">Belongs to the class-II pyridoxal-phosphate-dependent aminotransferase family.</text>
</comment>
<gene>
    <name evidence="8" type="ORF">F7D09_0642</name>
</gene>
<evidence type="ECO:0000256" key="1">
    <source>
        <dbReference type="ARBA" id="ARBA00001933"/>
    </source>
</evidence>
<dbReference type="InterPro" id="IPR024892">
    <property type="entry name" value="ArAT"/>
</dbReference>
<dbReference type="Gene3D" id="3.40.640.10">
    <property type="entry name" value="Type I PLP-dependent aspartate aminotransferase-like (Major domain)"/>
    <property type="match status" value="1"/>
</dbReference>
<organism evidence="8 9">
    <name type="scientific">Bifidobacterium leontopitheci</name>
    <dbReference type="NCBI Taxonomy" id="2650774"/>
    <lineage>
        <taxon>Bacteria</taxon>
        <taxon>Bacillati</taxon>
        <taxon>Actinomycetota</taxon>
        <taxon>Actinomycetes</taxon>
        <taxon>Bifidobacteriales</taxon>
        <taxon>Bifidobacteriaceae</taxon>
        <taxon>Bifidobacterium</taxon>
    </lineage>
</organism>
<dbReference type="InterPro" id="IPR050106">
    <property type="entry name" value="HistidinolP_aminotransfase"/>
</dbReference>
<dbReference type="CDD" id="cd00609">
    <property type="entry name" value="AAT_like"/>
    <property type="match status" value="1"/>
</dbReference>
<dbReference type="Pfam" id="PF00155">
    <property type="entry name" value="Aminotran_1_2"/>
    <property type="match status" value="1"/>
</dbReference>
<dbReference type="NCBIfam" id="NF002878">
    <property type="entry name" value="PRK03321.1"/>
    <property type="match status" value="1"/>
</dbReference>
<dbReference type="InterPro" id="IPR004839">
    <property type="entry name" value="Aminotransferase_I/II_large"/>
</dbReference>
<accession>A0A6I1GNM0</accession>
<dbReference type="InterPro" id="IPR015424">
    <property type="entry name" value="PyrdxlP-dep_Trfase"/>
</dbReference>
<dbReference type="PANTHER" id="PTHR43643:SF3">
    <property type="entry name" value="HISTIDINOL-PHOSPHATE AMINOTRANSFERASE"/>
    <property type="match status" value="1"/>
</dbReference>
<keyword evidence="2 8" id="KW-0032">Aminotransferase</keyword>
<dbReference type="GO" id="GO:0030170">
    <property type="term" value="F:pyridoxal phosphate binding"/>
    <property type="evidence" value="ECO:0007669"/>
    <property type="project" value="InterPro"/>
</dbReference>
<dbReference type="SUPFAM" id="SSF53383">
    <property type="entry name" value="PLP-dependent transferases"/>
    <property type="match status" value="1"/>
</dbReference>
<evidence type="ECO:0000313" key="9">
    <source>
        <dbReference type="Proteomes" id="UP000441772"/>
    </source>
</evidence>
<dbReference type="Proteomes" id="UP000441772">
    <property type="component" value="Unassembled WGS sequence"/>
</dbReference>
<evidence type="ECO:0000259" key="7">
    <source>
        <dbReference type="Pfam" id="PF00155"/>
    </source>
</evidence>
<protein>
    <submittedName>
        <fullName evidence="8">Aminotransferase</fullName>
    </submittedName>
</protein>
<evidence type="ECO:0000256" key="4">
    <source>
        <dbReference type="ARBA" id="ARBA00022898"/>
    </source>
</evidence>
<keyword evidence="3 8" id="KW-0808">Transferase</keyword>
<evidence type="ECO:0000256" key="2">
    <source>
        <dbReference type="ARBA" id="ARBA00022576"/>
    </source>
</evidence>
<dbReference type="Gene3D" id="3.90.1150.10">
    <property type="entry name" value="Aspartate Aminotransferase, domain 1"/>
    <property type="match status" value="1"/>
</dbReference>
<feature type="region of interest" description="Disordered" evidence="6">
    <location>
        <begin position="24"/>
        <end position="45"/>
    </location>
</feature>
<evidence type="ECO:0000256" key="5">
    <source>
        <dbReference type="RuleBase" id="RU003693"/>
    </source>
</evidence>
<dbReference type="EMBL" id="WBVT01000006">
    <property type="protein sequence ID" value="KAB7790907.1"/>
    <property type="molecule type" value="Genomic_DNA"/>
</dbReference>
<dbReference type="GO" id="GO:0008483">
    <property type="term" value="F:transaminase activity"/>
    <property type="evidence" value="ECO:0007669"/>
    <property type="project" value="UniProtKB-KW"/>
</dbReference>